<keyword evidence="1" id="KW-0547">Nucleotide-binding</keyword>
<keyword evidence="1" id="KW-0347">Helicase</keyword>
<dbReference type="Proteomes" id="UP000191040">
    <property type="component" value="Chromosome I"/>
</dbReference>
<organism evidence="1 2">
    <name type="scientific">Aeromicrobium choanae</name>
    <dbReference type="NCBI Taxonomy" id="1736691"/>
    <lineage>
        <taxon>Bacteria</taxon>
        <taxon>Bacillati</taxon>
        <taxon>Actinomycetota</taxon>
        <taxon>Actinomycetes</taxon>
        <taxon>Propionibacteriales</taxon>
        <taxon>Nocardioidaceae</taxon>
        <taxon>Aeromicrobium</taxon>
    </lineage>
</organism>
<proteinExistence type="predicted"/>
<dbReference type="OrthoDB" id="3268233at2"/>
<dbReference type="AlphaFoldDB" id="A0A1T4YNS0"/>
<name>A0A1T4YNS0_9ACTN</name>
<protein>
    <submittedName>
        <fullName evidence="1">ATP-dependent DNA helicase RecG</fullName>
    </submittedName>
</protein>
<keyword evidence="1" id="KW-0067">ATP-binding</keyword>
<dbReference type="InterPro" id="IPR012340">
    <property type="entry name" value="NA-bd_OB-fold"/>
</dbReference>
<keyword evidence="1" id="KW-0378">Hydrolase</keyword>
<dbReference type="GO" id="GO:0004386">
    <property type="term" value="F:helicase activity"/>
    <property type="evidence" value="ECO:0007669"/>
    <property type="project" value="UniProtKB-KW"/>
</dbReference>
<evidence type="ECO:0000313" key="2">
    <source>
        <dbReference type="Proteomes" id="UP000191040"/>
    </source>
</evidence>
<keyword evidence="2" id="KW-1185">Reference proteome</keyword>
<dbReference type="Gene3D" id="2.40.50.140">
    <property type="entry name" value="Nucleic acid-binding proteins"/>
    <property type="match status" value="1"/>
</dbReference>
<accession>A0A1T4YNS0</accession>
<sequence length="117" mass="12690">MAGVVSRWLDRFSVESQEDTELRGRATAAGCAAIKDVPERERVDVHGVLQDVTLRPVGDVTALEASLYDGTGTVTLVWLGRRRIEGISAGRSLTATGRIGHRGAERVIFNPAYRLDA</sequence>
<evidence type="ECO:0000313" key="1">
    <source>
        <dbReference type="EMBL" id="SKB02915.1"/>
    </source>
</evidence>
<dbReference type="STRING" id="1736691.SAMN06295964_0089"/>
<dbReference type="CDD" id="cd04488">
    <property type="entry name" value="RecG_wedge_OBF"/>
    <property type="match status" value="1"/>
</dbReference>
<reference evidence="2" key="1">
    <citation type="submission" date="2017-02" db="EMBL/GenBank/DDBJ databases">
        <authorList>
            <person name="Varghese N."/>
            <person name="Submissions S."/>
        </authorList>
    </citation>
    <scope>NUCLEOTIDE SEQUENCE [LARGE SCALE GENOMIC DNA]</scope>
    <source>
        <strain evidence="2">9H-4</strain>
    </source>
</reference>
<dbReference type="EMBL" id="LT796768">
    <property type="protein sequence ID" value="SKB02915.1"/>
    <property type="molecule type" value="Genomic_DNA"/>
</dbReference>
<dbReference type="RefSeq" id="WP_078698319.1">
    <property type="nucleotide sequence ID" value="NZ_LT796768.1"/>
</dbReference>
<gene>
    <name evidence="1" type="ORF">SAMN06295964_0089</name>
</gene>